<sequence>MRWIPPGERREKRRPEWLPETLSRGEESVVVSVEGANLRIEREGKIPTVGGGGEEGREEGWMKGDASKGNPPVLCNSSQITVRGKKGCLVAVLAKGWSGTKATEEGEAEEGEPVHIMELEKEHVADVTKGPLSSRSNVLS</sequence>
<evidence type="ECO:0000313" key="3">
    <source>
        <dbReference type="Proteomes" id="UP000017836"/>
    </source>
</evidence>
<reference evidence="3" key="1">
    <citation type="journal article" date="2013" name="Science">
        <title>The Amborella genome and the evolution of flowering plants.</title>
        <authorList>
            <consortium name="Amborella Genome Project"/>
        </authorList>
    </citation>
    <scope>NUCLEOTIDE SEQUENCE [LARGE SCALE GENOMIC DNA]</scope>
</reference>
<organism evidence="2 3">
    <name type="scientific">Amborella trichopoda</name>
    <dbReference type="NCBI Taxonomy" id="13333"/>
    <lineage>
        <taxon>Eukaryota</taxon>
        <taxon>Viridiplantae</taxon>
        <taxon>Streptophyta</taxon>
        <taxon>Embryophyta</taxon>
        <taxon>Tracheophyta</taxon>
        <taxon>Spermatophyta</taxon>
        <taxon>Magnoliopsida</taxon>
        <taxon>Amborellales</taxon>
        <taxon>Amborellaceae</taxon>
        <taxon>Amborella</taxon>
    </lineage>
</organism>
<dbReference type="Gramene" id="ERM95732">
    <property type="protein sequence ID" value="ERM95732"/>
    <property type="gene ID" value="AMTR_s00023p00240880"/>
</dbReference>
<name>W1NIZ5_AMBTC</name>
<keyword evidence="3" id="KW-1185">Reference proteome</keyword>
<proteinExistence type="predicted"/>
<dbReference type="Proteomes" id="UP000017836">
    <property type="component" value="Unassembled WGS sequence"/>
</dbReference>
<feature type="compositionally biased region" description="Basic and acidic residues" evidence="1">
    <location>
        <begin position="54"/>
        <end position="66"/>
    </location>
</feature>
<feature type="region of interest" description="Disordered" evidence="1">
    <location>
        <begin position="44"/>
        <end position="71"/>
    </location>
</feature>
<dbReference type="AlphaFoldDB" id="W1NIZ5"/>
<gene>
    <name evidence="2" type="ORF">AMTR_s00023p00240880</name>
</gene>
<dbReference type="EMBL" id="KI397474">
    <property type="protein sequence ID" value="ERM95732.1"/>
    <property type="molecule type" value="Genomic_DNA"/>
</dbReference>
<dbReference type="HOGENOM" id="CLU_1837791_0_0_1"/>
<evidence type="ECO:0000256" key="1">
    <source>
        <dbReference type="SAM" id="MobiDB-lite"/>
    </source>
</evidence>
<protein>
    <submittedName>
        <fullName evidence="2">Uncharacterized protein</fullName>
    </submittedName>
</protein>
<accession>W1NIZ5</accession>
<evidence type="ECO:0000313" key="2">
    <source>
        <dbReference type="EMBL" id="ERM95732.1"/>
    </source>
</evidence>